<protein>
    <submittedName>
        <fullName evidence="1">Uncharacterized protein</fullName>
    </submittedName>
</protein>
<gene>
    <name evidence="1" type="ORF">LPU83_pLPU83c_0725</name>
</gene>
<reference evidence="1" key="1">
    <citation type="submission" date="2013-11" db="EMBL/GenBank/DDBJ databases">
        <title>Draft genome sequence of the broad-host-range Rhizobium sp. LPU83 strain, a member of the low-genetic diversity Oregon-like Rhizobium sp. group.</title>
        <authorList>
            <person name="Wibberg D."/>
            <person name="Puehler A."/>
            <person name="Schlueter A."/>
        </authorList>
    </citation>
    <scope>NUCLEOTIDE SEQUENCE [LARGE SCALE GENOMIC DNA]</scope>
    <source>
        <strain evidence="1">LPU83</strain>
        <plasmid evidence="1">pLPU83c</plasmid>
    </source>
</reference>
<dbReference type="EMBL" id="HG916854">
    <property type="protein sequence ID" value="CDM61287.1"/>
    <property type="molecule type" value="Genomic_DNA"/>
</dbReference>
<geneLocation type="plasmid" evidence="1 2">
    <name>pLPU83c</name>
</geneLocation>
<dbReference type="PATRIC" id="fig|348824.6.peg.5493"/>
<sequence>MTGAPAFDIASLHEFYAGSGTIGEVIDRVFARIAEINDKGIFLHLSRRGSPS</sequence>
<dbReference type="RefSeq" id="WP_157997384.1">
    <property type="nucleotide sequence ID" value="NZ_ATTO01000023.1"/>
</dbReference>
<keyword evidence="2" id="KW-1185">Reference proteome</keyword>
<keyword evidence="1" id="KW-0614">Plasmid</keyword>
<dbReference type="KEGG" id="rhl:LPU83_pLPU83c_0725"/>
<organism evidence="1 2">
    <name type="scientific">Rhizobium favelukesii</name>
    <dbReference type="NCBI Taxonomy" id="348824"/>
    <lineage>
        <taxon>Bacteria</taxon>
        <taxon>Pseudomonadati</taxon>
        <taxon>Pseudomonadota</taxon>
        <taxon>Alphaproteobacteria</taxon>
        <taxon>Hyphomicrobiales</taxon>
        <taxon>Rhizobiaceae</taxon>
        <taxon>Rhizobium/Agrobacterium group</taxon>
        <taxon>Rhizobium</taxon>
    </lineage>
</organism>
<dbReference type="Proteomes" id="UP000019443">
    <property type="component" value="Plasmid pLPU83c"/>
</dbReference>
<evidence type="ECO:0000313" key="1">
    <source>
        <dbReference type="EMBL" id="CDM61287.1"/>
    </source>
</evidence>
<accession>W6RJE8</accession>
<dbReference type="HOGENOM" id="CLU_3084075_0_0_5"/>
<proteinExistence type="predicted"/>
<dbReference type="AlphaFoldDB" id="W6RJE8"/>
<name>W6RJE8_9HYPH</name>
<evidence type="ECO:0000313" key="2">
    <source>
        <dbReference type="Proteomes" id="UP000019443"/>
    </source>
</evidence>